<feature type="compositionally biased region" description="Basic and acidic residues" evidence="4">
    <location>
        <begin position="206"/>
        <end position="228"/>
    </location>
</feature>
<feature type="compositionally biased region" description="Basic residues" evidence="4">
    <location>
        <begin position="244"/>
        <end position="255"/>
    </location>
</feature>
<feature type="domain" description="Ribosomal RNA-processing protein 14/surfeit locus protein 6 C-terminal" evidence="5">
    <location>
        <begin position="73"/>
        <end position="239"/>
    </location>
</feature>
<dbReference type="Pfam" id="PF04935">
    <property type="entry name" value="SURF6"/>
    <property type="match status" value="1"/>
</dbReference>
<protein>
    <submittedName>
        <fullName evidence="6">Surfeit locus 6 like protein</fullName>
    </submittedName>
</protein>
<comment type="subcellular location">
    <subcellularLocation>
        <location evidence="1">Nucleus</location>
    </subcellularLocation>
</comment>
<accession>A0ABQ5KPK1</accession>
<dbReference type="PANTHER" id="PTHR14369">
    <property type="entry name" value="SURFEIT LOCUS PROTEIN 6"/>
    <property type="match status" value="1"/>
</dbReference>
<keyword evidence="7" id="KW-1185">Reference proteome</keyword>
<proteinExistence type="inferred from homology"/>
<dbReference type="InterPro" id="IPR007019">
    <property type="entry name" value="SURF6"/>
</dbReference>
<evidence type="ECO:0000256" key="3">
    <source>
        <dbReference type="ARBA" id="ARBA00023242"/>
    </source>
</evidence>
<comment type="similarity">
    <text evidence="2">Belongs to the SURF6 family.</text>
</comment>
<keyword evidence="3" id="KW-0539">Nucleus</keyword>
<comment type="caution">
    <text evidence="6">The sequence shown here is derived from an EMBL/GenBank/DDBJ whole genome shotgun (WGS) entry which is preliminary data.</text>
</comment>
<evidence type="ECO:0000256" key="2">
    <source>
        <dbReference type="ARBA" id="ARBA00005904"/>
    </source>
</evidence>
<feature type="compositionally biased region" description="Basic and acidic residues" evidence="4">
    <location>
        <begin position="124"/>
        <end position="144"/>
    </location>
</feature>
<reference evidence="6" key="1">
    <citation type="submission" date="2022-03" db="EMBL/GenBank/DDBJ databases">
        <title>Draft genome sequence of Aduncisulcus paluster, a free-living microaerophilic Fornicata.</title>
        <authorList>
            <person name="Yuyama I."/>
            <person name="Kume K."/>
            <person name="Tamura T."/>
            <person name="Inagaki Y."/>
            <person name="Hashimoto T."/>
        </authorList>
    </citation>
    <scope>NUCLEOTIDE SEQUENCE</scope>
    <source>
        <strain evidence="6">NY0171</strain>
    </source>
</reference>
<feature type="compositionally biased region" description="Basic residues" evidence="4">
    <location>
        <begin position="84"/>
        <end position="95"/>
    </location>
</feature>
<evidence type="ECO:0000259" key="5">
    <source>
        <dbReference type="Pfam" id="PF04935"/>
    </source>
</evidence>
<sequence>MNDILSILDVSYSSIPHSYFEEEEDLRFVSSIERKFVKQIKRREKLQPLSLKKHAPIDKEIGKIKVQCEKSLEKAELDRTEAKRARKKRAKARKQSKSEENENVLPVSSPKEEEEEDFSFSKMKSTDKHIDSSESKKSRLTKDKELLKELEKRDKVLASMPSEERQEIERKRLLEVAISRANGDKIKDDAKLLKKSIKRQKKEKKKSYERAVEREKKFKKEKEMQFEKKMKKKSERQDKAATKLVKKALGKSKSK</sequence>
<feature type="region of interest" description="Disordered" evidence="4">
    <location>
        <begin position="75"/>
        <end position="144"/>
    </location>
</feature>
<evidence type="ECO:0000313" key="7">
    <source>
        <dbReference type="Proteomes" id="UP001057375"/>
    </source>
</evidence>
<feature type="region of interest" description="Disordered" evidence="4">
    <location>
        <begin position="197"/>
        <end position="255"/>
    </location>
</feature>
<evidence type="ECO:0000256" key="4">
    <source>
        <dbReference type="SAM" id="MobiDB-lite"/>
    </source>
</evidence>
<dbReference type="InterPro" id="IPR029190">
    <property type="entry name" value="Rrp14/SURF6_C"/>
</dbReference>
<dbReference type="PANTHER" id="PTHR14369:SF0">
    <property type="entry name" value="SURFEIT LOCUS PROTEIN 6"/>
    <property type="match status" value="1"/>
</dbReference>
<name>A0ABQ5KPK1_9EUKA</name>
<dbReference type="Proteomes" id="UP001057375">
    <property type="component" value="Unassembled WGS sequence"/>
</dbReference>
<evidence type="ECO:0000256" key="1">
    <source>
        <dbReference type="ARBA" id="ARBA00004123"/>
    </source>
</evidence>
<gene>
    <name evidence="6" type="ORF">ADUPG1_007784</name>
</gene>
<dbReference type="EMBL" id="BQXS01010809">
    <property type="protein sequence ID" value="GKT34428.1"/>
    <property type="molecule type" value="Genomic_DNA"/>
</dbReference>
<evidence type="ECO:0000313" key="6">
    <source>
        <dbReference type="EMBL" id="GKT34428.1"/>
    </source>
</evidence>
<organism evidence="6 7">
    <name type="scientific">Aduncisulcus paluster</name>
    <dbReference type="NCBI Taxonomy" id="2918883"/>
    <lineage>
        <taxon>Eukaryota</taxon>
        <taxon>Metamonada</taxon>
        <taxon>Carpediemonas-like organisms</taxon>
        <taxon>Aduncisulcus</taxon>
    </lineage>
</organism>